<dbReference type="AlphaFoldDB" id="C6HA02"/>
<gene>
    <name evidence="1" type="ORF">HCDG_03033</name>
</gene>
<accession>C6HA02</accession>
<dbReference type="HOGENOM" id="CLU_2108333_0_0_1"/>
<dbReference type="VEuPathDB" id="FungiDB:HCDG_03033"/>
<name>C6HA02_AJECH</name>
<sequence>MVIPIICEGNPAASALRMKWFGIALKLISILINDITANFHLLEKGSEFVRGEFIYVVLALNLIAYLDRLCSSAAMPPQNRLSIMIETSPLGAGATPGPSPPVLVANSPGLGLNLLH</sequence>
<dbReference type="Proteomes" id="UP000002624">
    <property type="component" value="Unassembled WGS sequence"/>
</dbReference>
<dbReference type="EMBL" id="GG692421">
    <property type="protein sequence ID" value="EER43135.1"/>
    <property type="molecule type" value="Genomic_DNA"/>
</dbReference>
<protein>
    <submittedName>
        <fullName evidence="1">Uncharacterized protein</fullName>
    </submittedName>
</protein>
<evidence type="ECO:0000313" key="1">
    <source>
        <dbReference type="EMBL" id="EER43135.1"/>
    </source>
</evidence>
<reference evidence="2" key="1">
    <citation type="submission" date="2009-05" db="EMBL/GenBank/DDBJ databases">
        <title>The genome sequence of Ajellomyces capsulatus strain H143.</title>
        <authorList>
            <person name="Champion M."/>
            <person name="Cuomo C.A."/>
            <person name="Ma L.-J."/>
            <person name="Henn M.R."/>
            <person name="Sil A."/>
            <person name="Goldman B."/>
            <person name="Young S.K."/>
            <person name="Kodira C.D."/>
            <person name="Zeng Q."/>
            <person name="Koehrsen M."/>
            <person name="Alvarado L."/>
            <person name="Berlin A.M."/>
            <person name="Borenstein D."/>
            <person name="Chen Z."/>
            <person name="Engels R."/>
            <person name="Freedman E."/>
            <person name="Gellesch M."/>
            <person name="Goldberg J."/>
            <person name="Griggs A."/>
            <person name="Gujja S."/>
            <person name="Heiman D.I."/>
            <person name="Hepburn T.A."/>
            <person name="Howarth C."/>
            <person name="Jen D."/>
            <person name="Larson L."/>
            <person name="Lewis B."/>
            <person name="Mehta T."/>
            <person name="Park D."/>
            <person name="Pearson M."/>
            <person name="Roberts A."/>
            <person name="Saif S."/>
            <person name="Shea T.D."/>
            <person name="Shenoy N."/>
            <person name="Sisk P."/>
            <person name="Stolte C."/>
            <person name="Sykes S."/>
            <person name="Walk T."/>
            <person name="White J."/>
            <person name="Yandava C."/>
            <person name="Klein B."/>
            <person name="McEwen J.G."/>
            <person name="Puccia R."/>
            <person name="Goldman G.H."/>
            <person name="Felipe M.S."/>
            <person name="Nino-Vega G."/>
            <person name="San-Blas G."/>
            <person name="Taylor J.W."/>
            <person name="Mendoza L."/>
            <person name="Galagan J.E."/>
            <person name="Nusbaum C."/>
            <person name="Birren B.W."/>
        </authorList>
    </citation>
    <scope>NUCLEOTIDE SEQUENCE [LARGE SCALE GENOMIC DNA]</scope>
    <source>
        <strain evidence="2">H143</strain>
    </source>
</reference>
<proteinExistence type="predicted"/>
<organism evidence="1 2">
    <name type="scientific">Ajellomyces capsulatus (strain H143)</name>
    <name type="common">Darling's disease fungus</name>
    <name type="synonym">Histoplasma capsulatum</name>
    <dbReference type="NCBI Taxonomy" id="544712"/>
    <lineage>
        <taxon>Eukaryota</taxon>
        <taxon>Fungi</taxon>
        <taxon>Dikarya</taxon>
        <taxon>Ascomycota</taxon>
        <taxon>Pezizomycotina</taxon>
        <taxon>Eurotiomycetes</taxon>
        <taxon>Eurotiomycetidae</taxon>
        <taxon>Onygenales</taxon>
        <taxon>Ajellomycetaceae</taxon>
        <taxon>Histoplasma</taxon>
    </lineage>
</organism>
<evidence type="ECO:0000313" key="2">
    <source>
        <dbReference type="Proteomes" id="UP000002624"/>
    </source>
</evidence>